<gene>
    <name evidence="13" type="ORF">HGRIS_013359</name>
</gene>
<comment type="similarity">
    <text evidence="2">Belongs to the AAA ATPase family.</text>
</comment>
<evidence type="ECO:0000256" key="9">
    <source>
        <dbReference type="ARBA" id="ARBA00034920"/>
    </source>
</evidence>
<evidence type="ECO:0000256" key="4">
    <source>
        <dbReference type="ARBA" id="ARBA00022741"/>
    </source>
</evidence>
<comment type="subcellular location">
    <subcellularLocation>
        <location evidence="1">Membrane</location>
    </subcellularLocation>
</comment>
<dbReference type="InterPro" id="IPR003959">
    <property type="entry name" value="ATPase_AAA_core"/>
</dbReference>
<protein>
    <recommendedName>
        <fullName evidence="8">Peroxisomal ATPase PEX6</fullName>
    </recommendedName>
    <alternativeName>
        <fullName evidence="9">Peroxin-6</fullName>
    </alternativeName>
</protein>
<evidence type="ECO:0000256" key="3">
    <source>
        <dbReference type="ARBA" id="ARBA00022593"/>
    </source>
</evidence>
<evidence type="ECO:0000256" key="10">
    <source>
        <dbReference type="ARBA" id="ARBA00048778"/>
    </source>
</evidence>
<keyword evidence="6" id="KW-0067">ATP-binding</keyword>
<keyword evidence="14" id="KW-1185">Reference proteome</keyword>
<evidence type="ECO:0000256" key="5">
    <source>
        <dbReference type="ARBA" id="ARBA00022801"/>
    </source>
</evidence>
<accession>A0ABR3IVD7</accession>
<evidence type="ECO:0000313" key="13">
    <source>
        <dbReference type="EMBL" id="KAL0947238.1"/>
    </source>
</evidence>
<sequence>MSFIFDTVQPVISPFVVHHDAQDSDTLLVPSKLWLRLSPSSIDKIFVAVSPVMASSTCLAKRPACLYWAILDEEAQEVVVPPSWLSLSQPLSGYASNTPSKSHMISIIPVHSPPLTEVFITALSDTAYATASTRKDVLEGWFTQNSRILRQNAVYTPDLESSIAAASASSQLPGSVAFRVDMTCPALQGYARQGSTKFIISSPDADPDPKIGERGLTRDDASEYAAFEIDEEFLASSCLAELPNGSEDLGAASSLRSGSSKDVLFQALSEPLHDDEDDCAIYLHVGDLIRVGVLSGDWAVSYSIATNERRLVRVIAADELLKISVGNGRASPMLLFNLSQIATHQARVSLLPSPFGSAAPSIPTARSVTIARIASALSTDRVYQSLFLHALRRHFEGKRRLVKKGDVIALGIDTDLAWRTPDSDSKPDETNGDEQEVNHDLPFSPHVTNEVVYFIVTNAEHSVVANGHTGPSPDLAFESRTGELGFWVDPNITRIIQTGLEQSRIPDVGTYILPSKQSPRALLGSLQAHPNASLLSPKSPFGQLQTLVTATSVERAVDYNLNLSILLNGPRGSGKVTVANWVAQRLGFHLLEINCFNLLGESEVKTEGVLRARFDKAIQCAPCLLVLRHLEALAQTSQVLESGKEPAIVNALKECFDQARSSWKTTGFPVVIVGTTSEASRVPVSVLANFKHEIVFEAPAELERFEILQTLLAHTAVAPDVSLASLATQTAALVAADLVSLVDRAHLVALGRVHGSGGANIDLPLTANDFDTALNKARSAYSETIGAPKIPNVTWDDVGGLAHVKSDILDTIQLPLEHPELFQDGLKKRSGILLYGPPGTGKTLLAKAVATSCSLNFFSVKGPELLNMYIGESEANVRRVFQRARDAKPCVIFFDELDSVAPKRGNHGDSGGVMDRIVSQLLAELDGMSSGQSGADVFVIGATNRPDLLDPALLRPGRFDRMLYLGVSDTHEAQFNILQALTRKFRLDPDLDLRSVAEKCPFNYTGADFYALCSDAMLGAMSRKAEELEAKIAELNSLPGPYAHPHPLTPQYYLAEMASAQDIEVLVSQADFDLALHNLVPSVSQSEMDHYATVQQRFSGQKKED</sequence>
<evidence type="ECO:0000313" key="14">
    <source>
        <dbReference type="Proteomes" id="UP001556367"/>
    </source>
</evidence>
<dbReference type="InterPro" id="IPR003960">
    <property type="entry name" value="ATPase_AAA_CS"/>
</dbReference>
<dbReference type="InterPro" id="IPR050168">
    <property type="entry name" value="AAA_ATPase_domain"/>
</dbReference>
<dbReference type="SMART" id="SM00382">
    <property type="entry name" value="AAA"/>
    <property type="match status" value="2"/>
</dbReference>
<evidence type="ECO:0000256" key="1">
    <source>
        <dbReference type="ARBA" id="ARBA00004370"/>
    </source>
</evidence>
<evidence type="ECO:0000256" key="11">
    <source>
        <dbReference type="SAM" id="MobiDB-lite"/>
    </source>
</evidence>
<keyword evidence="7" id="KW-0472">Membrane</keyword>
<dbReference type="PANTHER" id="PTHR23077">
    <property type="entry name" value="AAA-FAMILY ATPASE"/>
    <property type="match status" value="1"/>
</dbReference>
<evidence type="ECO:0000256" key="6">
    <source>
        <dbReference type="ARBA" id="ARBA00022840"/>
    </source>
</evidence>
<keyword evidence="5" id="KW-0378">Hydrolase</keyword>
<name>A0ABR3IVD7_9AGAR</name>
<dbReference type="Pfam" id="PF00004">
    <property type="entry name" value="AAA"/>
    <property type="match status" value="2"/>
</dbReference>
<dbReference type="InterPro" id="IPR047533">
    <property type="entry name" value="RecA-like_PEX6_r2"/>
</dbReference>
<dbReference type="InterPro" id="IPR027417">
    <property type="entry name" value="P-loop_NTPase"/>
</dbReference>
<keyword evidence="4" id="KW-0547">Nucleotide-binding</keyword>
<dbReference type="Proteomes" id="UP001556367">
    <property type="component" value="Unassembled WGS sequence"/>
</dbReference>
<dbReference type="PANTHER" id="PTHR23077:SF9">
    <property type="entry name" value="PEROXISOMAL ATPASE PEX6"/>
    <property type="match status" value="1"/>
</dbReference>
<feature type="region of interest" description="Disordered" evidence="11">
    <location>
        <begin position="419"/>
        <end position="442"/>
    </location>
</feature>
<feature type="domain" description="AAA+ ATPase" evidence="12">
    <location>
        <begin position="828"/>
        <end position="969"/>
    </location>
</feature>
<evidence type="ECO:0000259" key="12">
    <source>
        <dbReference type="SMART" id="SM00382"/>
    </source>
</evidence>
<dbReference type="Pfam" id="PF23315">
    <property type="entry name" value="PEX6_4th"/>
    <property type="match status" value="1"/>
</dbReference>
<evidence type="ECO:0000256" key="8">
    <source>
        <dbReference type="ARBA" id="ARBA00034811"/>
    </source>
</evidence>
<comment type="catalytic activity">
    <reaction evidence="10">
        <text>ATP + H2O = ADP + phosphate + H(+)</text>
        <dbReference type="Rhea" id="RHEA:13065"/>
        <dbReference type="ChEBI" id="CHEBI:15377"/>
        <dbReference type="ChEBI" id="CHEBI:15378"/>
        <dbReference type="ChEBI" id="CHEBI:30616"/>
        <dbReference type="ChEBI" id="CHEBI:43474"/>
        <dbReference type="ChEBI" id="CHEBI:456216"/>
    </reaction>
    <physiologicalReaction direction="left-to-right" evidence="10">
        <dbReference type="Rhea" id="RHEA:13066"/>
    </physiologicalReaction>
</comment>
<dbReference type="EMBL" id="JASNQZ010000015">
    <property type="protein sequence ID" value="KAL0947238.1"/>
    <property type="molecule type" value="Genomic_DNA"/>
</dbReference>
<dbReference type="InterPro" id="IPR003593">
    <property type="entry name" value="AAA+_ATPase"/>
</dbReference>
<organism evidence="13 14">
    <name type="scientific">Hohenbuehelia grisea</name>
    <dbReference type="NCBI Taxonomy" id="104357"/>
    <lineage>
        <taxon>Eukaryota</taxon>
        <taxon>Fungi</taxon>
        <taxon>Dikarya</taxon>
        <taxon>Basidiomycota</taxon>
        <taxon>Agaricomycotina</taxon>
        <taxon>Agaricomycetes</taxon>
        <taxon>Agaricomycetidae</taxon>
        <taxon>Agaricales</taxon>
        <taxon>Pleurotineae</taxon>
        <taxon>Pleurotaceae</taxon>
        <taxon>Hohenbuehelia</taxon>
    </lineage>
</organism>
<evidence type="ECO:0000256" key="7">
    <source>
        <dbReference type="ARBA" id="ARBA00023136"/>
    </source>
</evidence>
<evidence type="ECO:0000256" key="2">
    <source>
        <dbReference type="ARBA" id="ARBA00006914"/>
    </source>
</evidence>
<keyword evidence="3" id="KW-0962">Peroxisome biogenesis</keyword>
<dbReference type="Gene3D" id="3.40.50.300">
    <property type="entry name" value="P-loop containing nucleotide triphosphate hydrolases"/>
    <property type="match status" value="2"/>
</dbReference>
<dbReference type="PROSITE" id="PS00674">
    <property type="entry name" value="AAA"/>
    <property type="match status" value="1"/>
</dbReference>
<dbReference type="InterPro" id="IPR056995">
    <property type="entry name" value="PEX6_4th_dom"/>
</dbReference>
<dbReference type="CDD" id="cd19527">
    <property type="entry name" value="RecA-like_PEX6_r2"/>
    <property type="match status" value="1"/>
</dbReference>
<dbReference type="Gene3D" id="1.10.8.60">
    <property type="match status" value="2"/>
</dbReference>
<dbReference type="SUPFAM" id="SSF52540">
    <property type="entry name" value="P-loop containing nucleoside triphosphate hydrolases"/>
    <property type="match status" value="2"/>
</dbReference>
<comment type="caution">
    <text evidence="13">The sequence shown here is derived from an EMBL/GenBank/DDBJ whole genome shotgun (WGS) entry which is preliminary data.</text>
</comment>
<feature type="domain" description="AAA+ ATPase" evidence="12">
    <location>
        <begin position="561"/>
        <end position="700"/>
    </location>
</feature>
<proteinExistence type="inferred from homology"/>
<reference evidence="14" key="1">
    <citation type="submission" date="2024-06" db="EMBL/GenBank/DDBJ databases">
        <title>Multi-omics analyses provide insights into the biosynthesis of the anticancer antibiotic pleurotin in Hohenbuehelia grisea.</title>
        <authorList>
            <person name="Weaver J.A."/>
            <person name="Alberti F."/>
        </authorList>
    </citation>
    <scope>NUCLEOTIDE SEQUENCE [LARGE SCALE GENOMIC DNA]</scope>
    <source>
        <strain evidence="14">T-177</strain>
    </source>
</reference>